<dbReference type="KEGG" id="crie:AK829_02490"/>
<gene>
    <name evidence="1" type="ORF">AK829_02490</name>
</gene>
<dbReference type="STRING" id="156976.AK829_02490"/>
<name>A0A0K1RAL4_9CORY</name>
<dbReference type="PATRIC" id="fig|156976.3.peg.495"/>
<dbReference type="Proteomes" id="UP000060016">
    <property type="component" value="Chromosome"/>
</dbReference>
<protein>
    <submittedName>
        <fullName evidence="1">Uncharacterized protein</fullName>
    </submittedName>
</protein>
<evidence type="ECO:0000313" key="1">
    <source>
        <dbReference type="EMBL" id="AKV58221.1"/>
    </source>
</evidence>
<reference evidence="1 2" key="1">
    <citation type="submission" date="2015-08" db="EMBL/GenBank/DDBJ databases">
        <authorList>
            <person name="Babu N.S."/>
            <person name="Beckwith C.J."/>
            <person name="Beseler K.G."/>
            <person name="Brison A."/>
            <person name="Carone J.V."/>
            <person name="Caskin T.P."/>
            <person name="Diamond M."/>
            <person name="Durham M.E."/>
            <person name="Foxe J.M."/>
            <person name="Go M."/>
            <person name="Henderson B.A."/>
            <person name="Jones I.B."/>
            <person name="McGettigan J.A."/>
            <person name="Micheletti S.J."/>
            <person name="Nasrallah M.E."/>
            <person name="Ortiz D."/>
            <person name="Piller C.R."/>
            <person name="Privatt S.R."/>
            <person name="Schneider S.L."/>
            <person name="Sharp S."/>
            <person name="Smith T.C."/>
            <person name="Stanton J.D."/>
            <person name="Ullery H.E."/>
            <person name="Wilson R.J."/>
            <person name="Serrano M.G."/>
            <person name="Buck G."/>
            <person name="Lee V."/>
            <person name="Wang Y."/>
            <person name="Carvalho R."/>
            <person name="Voegtly L."/>
            <person name="Shi R."/>
            <person name="Duckworth R."/>
            <person name="Johnson A."/>
            <person name="Loviza R."/>
            <person name="Walstead R."/>
            <person name="Shah Z."/>
            <person name="Kiflezghi M."/>
            <person name="Wade K."/>
            <person name="Ball S.L."/>
            <person name="Bradley K.W."/>
            <person name="Asai D.J."/>
            <person name="Bowman C.A."/>
            <person name="Russell D.A."/>
            <person name="Pope W.H."/>
            <person name="Jacobs-Sera D."/>
            <person name="Hendrix R.W."/>
            <person name="Hatfull G.F."/>
        </authorList>
    </citation>
    <scope>NUCLEOTIDE SEQUENCE [LARGE SCALE GENOMIC DNA]</scope>
    <source>
        <strain evidence="1 2">PUDD_83A45</strain>
    </source>
</reference>
<accession>A0A0K1RAL4</accession>
<dbReference type="EMBL" id="CP012342">
    <property type="protein sequence ID" value="AKV58221.1"/>
    <property type="molecule type" value="Genomic_DNA"/>
</dbReference>
<dbReference type="RefSeq" id="WP_052203955.1">
    <property type="nucleotide sequence ID" value="NZ_CP012342.1"/>
</dbReference>
<organism evidence="1 2">
    <name type="scientific">Corynebacterium riegelii</name>
    <dbReference type="NCBI Taxonomy" id="156976"/>
    <lineage>
        <taxon>Bacteria</taxon>
        <taxon>Bacillati</taxon>
        <taxon>Actinomycetota</taxon>
        <taxon>Actinomycetes</taxon>
        <taxon>Mycobacteriales</taxon>
        <taxon>Corynebacteriaceae</taxon>
        <taxon>Corynebacterium</taxon>
    </lineage>
</organism>
<proteinExistence type="predicted"/>
<dbReference type="AlphaFoldDB" id="A0A0K1RAL4"/>
<evidence type="ECO:0000313" key="2">
    <source>
        <dbReference type="Proteomes" id="UP000060016"/>
    </source>
</evidence>
<keyword evidence="2" id="KW-1185">Reference proteome</keyword>
<sequence length="188" mass="19838">MPTLFIVPGSPALVQELSLVNAASHHLTRTIRDTAPDGVPVDIVCPLDEDSYTAHTGSLRAWGAPQVQVGGGNHLGELVVRYVLGDRDYRPAREKIGEVDPEALTVVVVDGPAGVTPRAPLALVPGARETHEGLQAFIAGNAPLPALEGGVLKPELWHELAALSPVKQTLLAADDSLGVGRYVGVWTW</sequence>